<dbReference type="InterPro" id="IPR055372">
    <property type="entry name" value="CBM96"/>
</dbReference>
<protein>
    <recommendedName>
        <fullName evidence="9">GH26 domain-containing protein</fullName>
    </recommendedName>
</protein>
<feature type="domain" description="GH26" evidence="9">
    <location>
        <begin position="228"/>
        <end position="545"/>
    </location>
</feature>
<feature type="active site" description="Nucleophile" evidence="6">
    <location>
        <position position="485"/>
    </location>
</feature>
<reference evidence="11" key="1">
    <citation type="journal article" date="2019" name="Int. J. Syst. Evol. Microbiol.">
        <title>The Global Catalogue of Microorganisms (GCM) 10K type strain sequencing project: providing services to taxonomists for standard genome sequencing and annotation.</title>
        <authorList>
            <consortium name="The Broad Institute Genomics Platform"/>
            <consortium name="The Broad Institute Genome Sequencing Center for Infectious Disease"/>
            <person name="Wu L."/>
            <person name="Ma J."/>
        </authorList>
    </citation>
    <scope>NUCLEOTIDE SEQUENCE [LARGE SCALE GENOMIC DNA]</scope>
    <source>
        <strain evidence="11">JCM 17440</strain>
    </source>
</reference>
<evidence type="ECO:0000256" key="5">
    <source>
        <dbReference type="ARBA" id="ARBA00023295"/>
    </source>
</evidence>
<keyword evidence="8" id="KW-0812">Transmembrane</keyword>
<feature type="compositionally biased region" description="Low complexity" evidence="7">
    <location>
        <begin position="254"/>
        <end position="264"/>
    </location>
</feature>
<sequence>MNDADPFRGGRHRPDARRSQPVPPDRRRAQARVQGRGQGPARRRGPRGPRPSFYFTAAGTVLVVGGSACAIALTSGGLDRDARTAAAGDGSVVTAAADTYVVKEMPDKDFGDAKKITASVWPSWHTEAYMAFDVPAGTPRVAGARVEVKFDRAANRPRQVELRALPGSWTEGGTSWSNRPATGQVIATADTGKNRISFDVGSIVTGPGRYAFAITNQNYWSAASLHSRETGDGPRLVLKTHRGEKPTPSPSPTRTPESSSTTLPEPDPKPTKDKPESPTLPGTYGRTLCGVSLNLQSGETFQHALTRMDDRYDGLETVRLFYQGVPPAWPGKPNTGSRPPIISFKFAPKDVLSGKYDKAMTNWFATAPRDRDVYWVYYHEPEDNIAAGEFTAADYRAAWRRLRSLADKADNARLHATLVLMSWSLDPLSKRDWRDYYPGRDVIQVLGWDTYNLGSKKGRYDSPSLMYDRVVATSKAEDLPFGIAETGSYLVGNDDGTKRAAWLRATNSYLSAHKALWVSYFDLDWHTGDFRLLDSHSRKAWQDFC</sequence>
<dbReference type="EMBL" id="BAABAS010000003">
    <property type="protein sequence ID" value="GAA4224925.1"/>
    <property type="molecule type" value="Genomic_DNA"/>
</dbReference>
<feature type="active site" description="Proton donor" evidence="6">
    <location>
        <position position="380"/>
    </location>
</feature>
<keyword evidence="3" id="KW-0732">Signal</keyword>
<evidence type="ECO:0000259" key="9">
    <source>
        <dbReference type="PROSITE" id="PS51764"/>
    </source>
</evidence>
<dbReference type="NCBIfam" id="NF033679">
    <property type="entry name" value="DNRLRE_dom"/>
    <property type="match status" value="1"/>
</dbReference>
<comment type="similarity">
    <text evidence="6">Belongs to the glycosyl hydrolase 26 family.</text>
</comment>
<keyword evidence="8" id="KW-0472">Membrane</keyword>
<evidence type="ECO:0000256" key="2">
    <source>
        <dbReference type="ARBA" id="ARBA00022525"/>
    </source>
</evidence>
<proteinExistence type="inferred from homology"/>
<feature type="region of interest" description="Disordered" evidence="7">
    <location>
        <begin position="226"/>
        <end position="285"/>
    </location>
</feature>
<keyword evidence="4 6" id="KW-0378">Hydrolase</keyword>
<keyword evidence="5 6" id="KW-0326">Glycosidase</keyword>
<gene>
    <name evidence="10" type="ORF">GCM10022254_05580</name>
</gene>
<dbReference type="Proteomes" id="UP001501710">
    <property type="component" value="Unassembled WGS sequence"/>
</dbReference>
<dbReference type="PROSITE" id="PS51764">
    <property type="entry name" value="GH26"/>
    <property type="match status" value="1"/>
</dbReference>
<dbReference type="Gene3D" id="3.20.20.80">
    <property type="entry name" value="Glycosidases"/>
    <property type="match status" value="1"/>
</dbReference>
<feature type="compositionally biased region" description="Basic and acidic residues" evidence="7">
    <location>
        <begin position="1"/>
        <end position="28"/>
    </location>
</feature>
<dbReference type="InterPro" id="IPR017853">
    <property type="entry name" value="GH"/>
</dbReference>
<name>A0ABP8BSU2_9ACTN</name>
<evidence type="ECO:0000313" key="10">
    <source>
        <dbReference type="EMBL" id="GAA4224925.1"/>
    </source>
</evidence>
<dbReference type="InterPro" id="IPR022790">
    <property type="entry name" value="GH26_dom"/>
</dbReference>
<keyword evidence="11" id="KW-1185">Reference proteome</keyword>
<evidence type="ECO:0000313" key="11">
    <source>
        <dbReference type="Proteomes" id="UP001501710"/>
    </source>
</evidence>
<feature type="transmembrane region" description="Helical" evidence="8">
    <location>
        <begin position="52"/>
        <end position="73"/>
    </location>
</feature>
<evidence type="ECO:0000256" key="7">
    <source>
        <dbReference type="SAM" id="MobiDB-lite"/>
    </source>
</evidence>
<feature type="compositionally biased region" description="Basic and acidic residues" evidence="7">
    <location>
        <begin position="266"/>
        <end position="276"/>
    </location>
</feature>
<accession>A0ABP8BSU2</accession>
<comment type="subcellular location">
    <subcellularLocation>
        <location evidence="1">Secreted</location>
    </subcellularLocation>
</comment>
<keyword evidence="2" id="KW-0964">Secreted</keyword>
<organism evidence="10 11">
    <name type="scientific">Actinomadura meridiana</name>
    <dbReference type="NCBI Taxonomy" id="559626"/>
    <lineage>
        <taxon>Bacteria</taxon>
        <taxon>Bacillati</taxon>
        <taxon>Actinomycetota</taxon>
        <taxon>Actinomycetes</taxon>
        <taxon>Streptosporangiales</taxon>
        <taxon>Thermomonosporaceae</taxon>
        <taxon>Actinomadura</taxon>
    </lineage>
</organism>
<evidence type="ECO:0000256" key="6">
    <source>
        <dbReference type="PROSITE-ProRule" id="PRU01100"/>
    </source>
</evidence>
<evidence type="ECO:0000256" key="1">
    <source>
        <dbReference type="ARBA" id="ARBA00004613"/>
    </source>
</evidence>
<evidence type="ECO:0000256" key="4">
    <source>
        <dbReference type="ARBA" id="ARBA00022801"/>
    </source>
</evidence>
<dbReference type="SUPFAM" id="SSF51445">
    <property type="entry name" value="(Trans)glycosidases"/>
    <property type="match status" value="1"/>
</dbReference>
<comment type="caution">
    <text evidence="10">The sequence shown here is derived from an EMBL/GenBank/DDBJ whole genome shotgun (WGS) entry which is preliminary data.</text>
</comment>
<dbReference type="Pfam" id="PF24517">
    <property type="entry name" value="CBM96"/>
    <property type="match status" value="1"/>
</dbReference>
<evidence type="ECO:0000256" key="3">
    <source>
        <dbReference type="ARBA" id="ARBA00022729"/>
    </source>
</evidence>
<dbReference type="RefSeq" id="WP_344889052.1">
    <property type="nucleotide sequence ID" value="NZ_BAABAS010000003.1"/>
</dbReference>
<feature type="region of interest" description="Disordered" evidence="7">
    <location>
        <begin position="1"/>
        <end position="51"/>
    </location>
</feature>
<keyword evidence="8" id="KW-1133">Transmembrane helix</keyword>
<evidence type="ECO:0000256" key="8">
    <source>
        <dbReference type="SAM" id="Phobius"/>
    </source>
</evidence>